<sequence>MCRYRQAPRPEAVRNPCLAPSPCRRASSGVRCLSCLTSLTTSSETRFLAALGDGAGR</sequence>
<gene>
    <name evidence="1" type="ORF">CCHR01_05019</name>
</gene>
<evidence type="ECO:0000313" key="2">
    <source>
        <dbReference type="Proteomes" id="UP001243330"/>
    </source>
</evidence>
<organism evidence="1 2">
    <name type="scientific">Colletotrichum chrysophilum</name>
    <dbReference type="NCBI Taxonomy" id="1836956"/>
    <lineage>
        <taxon>Eukaryota</taxon>
        <taxon>Fungi</taxon>
        <taxon>Dikarya</taxon>
        <taxon>Ascomycota</taxon>
        <taxon>Pezizomycotina</taxon>
        <taxon>Sordariomycetes</taxon>
        <taxon>Hypocreomycetidae</taxon>
        <taxon>Glomerellales</taxon>
        <taxon>Glomerellaceae</taxon>
        <taxon>Colletotrichum</taxon>
        <taxon>Colletotrichum gloeosporioides species complex</taxon>
    </lineage>
</organism>
<proteinExistence type="predicted"/>
<name>A0AAD9ARY0_9PEZI</name>
<accession>A0AAD9ARY0</accession>
<evidence type="ECO:0000313" key="1">
    <source>
        <dbReference type="EMBL" id="KAK1852384.1"/>
    </source>
</evidence>
<keyword evidence="2" id="KW-1185">Reference proteome</keyword>
<dbReference type="AlphaFoldDB" id="A0AAD9ARY0"/>
<protein>
    <submittedName>
        <fullName evidence="1">Uncharacterized protein</fullName>
    </submittedName>
</protein>
<dbReference type="EMBL" id="JAQOWY010000076">
    <property type="protein sequence ID" value="KAK1852384.1"/>
    <property type="molecule type" value="Genomic_DNA"/>
</dbReference>
<dbReference type="Proteomes" id="UP001243330">
    <property type="component" value="Unassembled WGS sequence"/>
</dbReference>
<comment type="caution">
    <text evidence="1">The sequence shown here is derived from an EMBL/GenBank/DDBJ whole genome shotgun (WGS) entry which is preliminary data.</text>
</comment>
<reference evidence="1" key="1">
    <citation type="submission" date="2023-01" db="EMBL/GenBank/DDBJ databases">
        <title>Colletotrichum chrysophilum M932 genome sequence.</title>
        <authorList>
            <person name="Baroncelli R."/>
        </authorList>
    </citation>
    <scope>NUCLEOTIDE SEQUENCE</scope>
    <source>
        <strain evidence="1">M932</strain>
    </source>
</reference>